<evidence type="ECO:0000259" key="9">
    <source>
        <dbReference type="Pfam" id="PF01259"/>
    </source>
</evidence>
<comment type="pathway">
    <text evidence="1 8">Purine metabolism; IMP biosynthesis via de novo pathway; 5-amino-1-(5-phospho-D-ribosyl)imidazole-4-carboxamide from 5-amino-1-(5-phospho-D-ribosyl)imidazole-4-carboxylate: step 1/2.</text>
</comment>
<comment type="similarity">
    <text evidence="2 8">Belongs to the SAICAR synthetase family.</text>
</comment>
<dbReference type="GO" id="GO:0004639">
    <property type="term" value="F:phosphoribosylaminoimidazolesuccinocarboxamide synthase activity"/>
    <property type="evidence" value="ECO:0007669"/>
    <property type="project" value="UniProtKB-UniRule"/>
</dbReference>
<dbReference type="PANTHER" id="PTHR43700">
    <property type="entry name" value="PHOSPHORIBOSYLAMINOIMIDAZOLE-SUCCINOCARBOXAMIDE SYNTHASE"/>
    <property type="match status" value="1"/>
</dbReference>
<dbReference type="STRING" id="1121455.SAMN02745728_01111"/>
<organism evidence="10 11">
    <name type="scientific">Desulfovibrio litoralis DSM 11393</name>
    <dbReference type="NCBI Taxonomy" id="1121455"/>
    <lineage>
        <taxon>Bacteria</taxon>
        <taxon>Pseudomonadati</taxon>
        <taxon>Thermodesulfobacteriota</taxon>
        <taxon>Desulfovibrionia</taxon>
        <taxon>Desulfovibrionales</taxon>
        <taxon>Desulfovibrionaceae</taxon>
        <taxon>Desulfovibrio</taxon>
    </lineage>
</organism>
<dbReference type="Pfam" id="PF01259">
    <property type="entry name" value="SAICAR_synt"/>
    <property type="match status" value="1"/>
</dbReference>
<proteinExistence type="inferred from homology"/>
<dbReference type="Gene3D" id="3.30.200.20">
    <property type="entry name" value="Phosphorylase Kinase, domain 1"/>
    <property type="match status" value="1"/>
</dbReference>
<evidence type="ECO:0000256" key="2">
    <source>
        <dbReference type="ARBA" id="ARBA00010190"/>
    </source>
</evidence>
<evidence type="ECO:0000256" key="8">
    <source>
        <dbReference type="HAMAP-Rule" id="MF_00137"/>
    </source>
</evidence>
<protein>
    <recommendedName>
        <fullName evidence="8">Phosphoribosylaminoimidazole-succinocarboxamide synthase</fullName>
        <ecNumber evidence="8">6.3.2.6</ecNumber>
    </recommendedName>
    <alternativeName>
        <fullName evidence="8">SAICAR synthetase</fullName>
    </alternativeName>
</protein>
<evidence type="ECO:0000313" key="11">
    <source>
        <dbReference type="Proteomes" id="UP000186469"/>
    </source>
</evidence>
<dbReference type="AlphaFoldDB" id="A0A1M7SPE8"/>
<evidence type="ECO:0000256" key="6">
    <source>
        <dbReference type="ARBA" id="ARBA00022840"/>
    </source>
</evidence>
<dbReference type="GO" id="GO:0006189">
    <property type="term" value="P:'de novo' IMP biosynthetic process"/>
    <property type="evidence" value="ECO:0007669"/>
    <property type="project" value="UniProtKB-UniRule"/>
</dbReference>
<dbReference type="PANTHER" id="PTHR43700:SF1">
    <property type="entry name" value="PHOSPHORIBOSYLAMINOIMIDAZOLE-SUCCINOCARBOXAMIDE SYNTHASE"/>
    <property type="match status" value="1"/>
</dbReference>
<name>A0A1M7SPE8_9BACT</name>
<feature type="domain" description="SAICAR synthetase/ADE2 N-terminal" evidence="9">
    <location>
        <begin position="15"/>
        <end position="264"/>
    </location>
</feature>
<dbReference type="NCBIfam" id="NF010568">
    <property type="entry name" value="PRK13961.1"/>
    <property type="match status" value="1"/>
</dbReference>
<dbReference type="GO" id="GO:0005524">
    <property type="term" value="F:ATP binding"/>
    <property type="evidence" value="ECO:0007669"/>
    <property type="project" value="UniProtKB-KW"/>
</dbReference>
<accession>A0A1M7SPE8</accession>
<evidence type="ECO:0000256" key="3">
    <source>
        <dbReference type="ARBA" id="ARBA00022598"/>
    </source>
</evidence>
<dbReference type="CDD" id="cd01414">
    <property type="entry name" value="SAICAR_synt_Sc"/>
    <property type="match status" value="1"/>
</dbReference>
<evidence type="ECO:0000256" key="4">
    <source>
        <dbReference type="ARBA" id="ARBA00022741"/>
    </source>
</evidence>
<keyword evidence="11" id="KW-1185">Reference proteome</keyword>
<sequence>MKVVTETQIKEYPLLSRGKVRDIYEIDSNTLLMITTDRMSAFDVIMSKPIPYKGVILNQITLFWMERFKNLIENHLIESDVKYFPDKLKNYSDILEGRSVLVKRAKPLPIECIVRGHITGSGWSDYQKTGQICGHNLPKMLNESDKLEKPIFTPSTKAELGEHDLNITEKEAENSLGKELFEKVKATTLEMFSTAREYAETKGLIIADTKFEFGLLNNKLILIDEVLTPDSSRFWSKKDYVPGKGQASFDKQYLRDWLKTQKWNFTPPPPELPENVIKETQKKYLEAYSMLTGQSINLPN</sequence>
<reference evidence="10 11" key="1">
    <citation type="submission" date="2016-12" db="EMBL/GenBank/DDBJ databases">
        <authorList>
            <person name="Song W.-J."/>
            <person name="Kurnit D.M."/>
        </authorList>
    </citation>
    <scope>NUCLEOTIDE SEQUENCE [LARGE SCALE GENOMIC DNA]</scope>
    <source>
        <strain evidence="10 11">DSM 11393</strain>
    </source>
</reference>
<dbReference type="SUPFAM" id="SSF56104">
    <property type="entry name" value="SAICAR synthase-like"/>
    <property type="match status" value="1"/>
</dbReference>
<evidence type="ECO:0000256" key="5">
    <source>
        <dbReference type="ARBA" id="ARBA00022755"/>
    </source>
</evidence>
<dbReference type="EMBL" id="FRDI01000004">
    <property type="protein sequence ID" value="SHN60286.1"/>
    <property type="molecule type" value="Genomic_DNA"/>
</dbReference>
<dbReference type="OrthoDB" id="9801549at2"/>
<comment type="catalytic activity">
    <reaction evidence="7 8">
        <text>5-amino-1-(5-phospho-D-ribosyl)imidazole-4-carboxylate + L-aspartate + ATP = (2S)-2-[5-amino-1-(5-phospho-beta-D-ribosyl)imidazole-4-carboxamido]succinate + ADP + phosphate + 2 H(+)</text>
        <dbReference type="Rhea" id="RHEA:22628"/>
        <dbReference type="ChEBI" id="CHEBI:15378"/>
        <dbReference type="ChEBI" id="CHEBI:29991"/>
        <dbReference type="ChEBI" id="CHEBI:30616"/>
        <dbReference type="ChEBI" id="CHEBI:43474"/>
        <dbReference type="ChEBI" id="CHEBI:58443"/>
        <dbReference type="ChEBI" id="CHEBI:77657"/>
        <dbReference type="ChEBI" id="CHEBI:456216"/>
        <dbReference type="EC" id="6.3.2.6"/>
    </reaction>
</comment>
<dbReference type="InterPro" id="IPR018236">
    <property type="entry name" value="SAICAR_synthetase_CS"/>
</dbReference>
<dbReference type="NCBIfam" id="TIGR00081">
    <property type="entry name" value="purC"/>
    <property type="match status" value="1"/>
</dbReference>
<evidence type="ECO:0000313" key="10">
    <source>
        <dbReference type="EMBL" id="SHN60286.1"/>
    </source>
</evidence>
<dbReference type="Gene3D" id="3.30.470.20">
    <property type="entry name" value="ATP-grasp fold, B domain"/>
    <property type="match status" value="1"/>
</dbReference>
<keyword evidence="4 8" id="KW-0547">Nucleotide-binding</keyword>
<keyword evidence="6 8" id="KW-0067">ATP-binding</keyword>
<dbReference type="UniPathway" id="UPA00074">
    <property type="reaction ID" value="UER00131"/>
</dbReference>
<dbReference type="RefSeq" id="WP_072696796.1">
    <property type="nucleotide sequence ID" value="NZ_FRDI01000004.1"/>
</dbReference>
<dbReference type="PROSITE" id="PS01057">
    <property type="entry name" value="SAICAR_SYNTHETASE_1"/>
    <property type="match status" value="1"/>
</dbReference>
<evidence type="ECO:0000256" key="7">
    <source>
        <dbReference type="ARBA" id="ARBA00048475"/>
    </source>
</evidence>
<dbReference type="EC" id="6.3.2.6" evidence="8"/>
<dbReference type="HAMAP" id="MF_00137">
    <property type="entry name" value="SAICAR_synth"/>
    <property type="match status" value="1"/>
</dbReference>
<gene>
    <name evidence="8" type="primary">purC</name>
    <name evidence="10" type="ORF">SAMN02745728_01111</name>
</gene>
<dbReference type="InterPro" id="IPR028923">
    <property type="entry name" value="SAICAR_synt/ADE2_N"/>
</dbReference>
<dbReference type="Proteomes" id="UP000186469">
    <property type="component" value="Unassembled WGS sequence"/>
</dbReference>
<dbReference type="GO" id="GO:0005737">
    <property type="term" value="C:cytoplasm"/>
    <property type="evidence" value="ECO:0007669"/>
    <property type="project" value="TreeGrafter"/>
</dbReference>
<evidence type="ECO:0000256" key="1">
    <source>
        <dbReference type="ARBA" id="ARBA00004672"/>
    </source>
</evidence>
<keyword evidence="3 8" id="KW-0436">Ligase</keyword>
<dbReference type="FunFam" id="3.30.470.20:FF:000015">
    <property type="entry name" value="Phosphoribosylaminoimidazole-succinocarboxamide synthase"/>
    <property type="match status" value="1"/>
</dbReference>
<dbReference type="InterPro" id="IPR001636">
    <property type="entry name" value="SAICAR_synth"/>
</dbReference>
<keyword evidence="5 8" id="KW-0658">Purine biosynthesis</keyword>
<dbReference type="PROSITE" id="PS01058">
    <property type="entry name" value="SAICAR_SYNTHETASE_2"/>
    <property type="match status" value="1"/>
</dbReference>